<dbReference type="Gene3D" id="3.40.50.1240">
    <property type="entry name" value="Phosphoglycerate mutase-like"/>
    <property type="match status" value="1"/>
</dbReference>
<dbReference type="InterPro" id="IPR050275">
    <property type="entry name" value="PGM_Phosphatase"/>
</dbReference>
<accession>A0ABT8FAS2</accession>
<evidence type="ECO:0000256" key="1">
    <source>
        <dbReference type="SAM" id="MobiDB-lite"/>
    </source>
</evidence>
<evidence type="ECO:0000313" key="3">
    <source>
        <dbReference type="Proteomes" id="UP001168620"/>
    </source>
</evidence>
<reference evidence="2" key="1">
    <citation type="submission" date="2023-06" db="EMBL/GenBank/DDBJ databases">
        <title>Draft genome sequence of Nocardioides sp. SOB77.</title>
        <authorList>
            <person name="Zhang G."/>
        </authorList>
    </citation>
    <scope>NUCLEOTIDE SEQUENCE</scope>
    <source>
        <strain evidence="2">SOB77</strain>
    </source>
</reference>
<dbReference type="InterPro" id="IPR029033">
    <property type="entry name" value="His_PPase_superfam"/>
</dbReference>
<feature type="region of interest" description="Disordered" evidence="1">
    <location>
        <begin position="204"/>
        <end position="228"/>
    </location>
</feature>
<comment type="caution">
    <text evidence="2">The sequence shown here is derived from an EMBL/GenBank/DDBJ whole genome shotgun (WGS) entry which is preliminary data.</text>
</comment>
<keyword evidence="3" id="KW-1185">Reference proteome</keyword>
<dbReference type="SUPFAM" id="SSF53254">
    <property type="entry name" value="Phosphoglycerate mutase-like"/>
    <property type="match status" value="1"/>
</dbReference>
<dbReference type="RefSeq" id="WP_300950675.1">
    <property type="nucleotide sequence ID" value="NZ_JAUHJQ010000001.1"/>
</dbReference>
<evidence type="ECO:0000313" key="2">
    <source>
        <dbReference type="EMBL" id="MDN4171758.1"/>
    </source>
</evidence>
<name>A0ABT8FAS2_9ACTN</name>
<dbReference type="PANTHER" id="PTHR48100">
    <property type="entry name" value="BROAD-SPECIFICITY PHOSPHATASE YOR283W-RELATED"/>
    <property type="match status" value="1"/>
</dbReference>
<dbReference type="Pfam" id="PF00300">
    <property type="entry name" value="His_Phos_1"/>
    <property type="match status" value="1"/>
</dbReference>
<organism evidence="2 3">
    <name type="scientific">Nocardioides oceani</name>
    <dbReference type="NCBI Taxonomy" id="3058369"/>
    <lineage>
        <taxon>Bacteria</taxon>
        <taxon>Bacillati</taxon>
        <taxon>Actinomycetota</taxon>
        <taxon>Actinomycetes</taxon>
        <taxon>Propionibacteriales</taxon>
        <taxon>Nocardioidaceae</taxon>
        <taxon>Nocardioides</taxon>
    </lineage>
</organism>
<protein>
    <submittedName>
        <fullName evidence="2">Histidine phosphatase family protein</fullName>
        <ecNumber evidence="2">3.1.3.-</ecNumber>
    </submittedName>
</protein>
<proteinExistence type="predicted"/>
<dbReference type="CDD" id="cd07040">
    <property type="entry name" value="HP"/>
    <property type="match status" value="1"/>
</dbReference>
<dbReference type="EMBL" id="JAUHJQ010000001">
    <property type="protein sequence ID" value="MDN4171758.1"/>
    <property type="molecule type" value="Genomic_DNA"/>
</dbReference>
<dbReference type="InterPro" id="IPR013078">
    <property type="entry name" value="His_Pase_superF_clade-1"/>
</dbReference>
<sequence>MTGTPDTVVHLLRHGEVHNPDGVLYGRRDGFHLSELGRQMAEKVGAALQDRDIVHLRVSPLERVRETAQPLATARGLEPVVDERVIESTNVFEGERFAGGANALKDPRNWRYLWNPVRPSWGEPYKQVVARMMSAVHDARIAAAGHEAVVVSHQLPIWITRLHVERRSFLHDPRKRQCTLCSVTSLHFVGDRVTQVSYSEPAGDLIPVQDKSAPFSAGGAPEEKRPPS</sequence>
<dbReference type="SMART" id="SM00855">
    <property type="entry name" value="PGAM"/>
    <property type="match status" value="1"/>
</dbReference>
<dbReference type="Proteomes" id="UP001168620">
    <property type="component" value="Unassembled WGS sequence"/>
</dbReference>
<keyword evidence="2" id="KW-0378">Hydrolase</keyword>
<dbReference type="GO" id="GO:0016787">
    <property type="term" value="F:hydrolase activity"/>
    <property type="evidence" value="ECO:0007669"/>
    <property type="project" value="UniProtKB-KW"/>
</dbReference>
<dbReference type="PANTHER" id="PTHR48100:SF51">
    <property type="entry name" value="PHOSPHOGLYCERATE MUTASE"/>
    <property type="match status" value="1"/>
</dbReference>
<dbReference type="EC" id="3.1.3.-" evidence="2"/>
<gene>
    <name evidence="2" type="ORF">QWY28_02270</name>
</gene>